<dbReference type="AlphaFoldDB" id="A0A9D4LJL4"/>
<reference evidence="2" key="1">
    <citation type="journal article" date="2019" name="bioRxiv">
        <title>The Genome of the Zebra Mussel, Dreissena polymorpha: A Resource for Invasive Species Research.</title>
        <authorList>
            <person name="McCartney M.A."/>
            <person name="Auch B."/>
            <person name="Kono T."/>
            <person name="Mallez S."/>
            <person name="Zhang Y."/>
            <person name="Obille A."/>
            <person name="Becker A."/>
            <person name="Abrahante J.E."/>
            <person name="Garbe J."/>
            <person name="Badalamenti J.P."/>
            <person name="Herman A."/>
            <person name="Mangelson H."/>
            <person name="Liachko I."/>
            <person name="Sullivan S."/>
            <person name="Sone E.D."/>
            <person name="Koren S."/>
            <person name="Silverstein K.A.T."/>
            <person name="Beckman K.B."/>
            <person name="Gohl D.M."/>
        </authorList>
    </citation>
    <scope>NUCLEOTIDE SEQUENCE</scope>
    <source>
        <strain evidence="2">Duluth1</strain>
        <tissue evidence="2">Whole animal</tissue>
    </source>
</reference>
<accession>A0A9D4LJL4</accession>
<organism evidence="2 3">
    <name type="scientific">Dreissena polymorpha</name>
    <name type="common">Zebra mussel</name>
    <name type="synonym">Mytilus polymorpha</name>
    <dbReference type="NCBI Taxonomy" id="45954"/>
    <lineage>
        <taxon>Eukaryota</taxon>
        <taxon>Metazoa</taxon>
        <taxon>Spiralia</taxon>
        <taxon>Lophotrochozoa</taxon>
        <taxon>Mollusca</taxon>
        <taxon>Bivalvia</taxon>
        <taxon>Autobranchia</taxon>
        <taxon>Heteroconchia</taxon>
        <taxon>Euheterodonta</taxon>
        <taxon>Imparidentia</taxon>
        <taxon>Neoheterodontei</taxon>
        <taxon>Myida</taxon>
        <taxon>Dreissenoidea</taxon>
        <taxon>Dreissenidae</taxon>
        <taxon>Dreissena</taxon>
    </lineage>
</organism>
<feature type="signal peptide" evidence="1">
    <location>
        <begin position="1"/>
        <end position="21"/>
    </location>
</feature>
<comment type="caution">
    <text evidence="2">The sequence shown here is derived from an EMBL/GenBank/DDBJ whole genome shotgun (WGS) entry which is preliminary data.</text>
</comment>
<gene>
    <name evidence="2" type="ORF">DPMN_101926</name>
</gene>
<evidence type="ECO:0000313" key="2">
    <source>
        <dbReference type="EMBL" id="KAH3859210.1"/>
    </source>
</evidence>
<protein>
    <submittedName>
        <fullName evidence="2">Uncharacterized protein</fullName>
    </submittedName>
</protein>
<dbReference type="Proteomes" id="UP000828390">
    <property type="component" value="Unassembled WGS sequence"/>
</dbReference>
<feature type="chain" id="PRO_5038802185" evidence="1">
    <location>
        <begin position="22"/>
        <end position="81"/>
    </location>
</feature>
<proteinExistence type="predicted"/>
<sequence>MNSAVIALFVCLGIFITGSVGRPRCPPWMIPRPPCFFDPCKDYRCHNPPNLTCRRDSCDDCRKKWFNDNGVETKCDSEVSY</sequence>
<evidence type="ECO:0000256" key="1">
    <source>
        <dbReference type="SAM" id="SignalP"/>
    </source>
</evidence>
<keyword evidence="1" id="KW-0732">Signal</keyword>
<keyword evidence="3" id="KW-1185">Reference proteome</keyword>
<reference evidence="2" key="2">
    <citation type="submission" date="2020-11" db="EMBL/GenBank/DDBJ databases">
        <authorList>
            <person name="McCartney M.A."/>
            <person name="Auch B."/>
            <person name="Kono T."/>
            <person name="Mallez S."/>
            <person name="Becker A."/>
            <person name="Gohl D.M."/>
            <person name="Silverstein K.A.T."/>
            <person name="Koren S."/>
            <person name="Bechman K.B."/>
            <person name="Herman A."/>
            <person name="Abrahante J.E."/>
            <person name="Garbe J."/>
        </authorList>
    </citation>
    <scope>NUCLEOTIDE SEQUENCE</scope>
    <source>
        <strain evidence="2">Duluth1</strain>
        <tissue evidence="2">Whole animal</tissue>
    </source>
</reference>
<name>A0A9D4LJL4_DREPO</name>
<dbReference type="EMBL" id="JAIWYP010000003">
    <property type="protein sequence ID" value="KAH3859210.1"/>
    <property type="molecule type" value="Genomic_DNA"/>
</dbReference>
<evidence type="ECO:0000313" key="3">
    <source>
        <dbReference type="Proteomes" id="UP000828390"/>
    </source>
</evidence>